<reference evidence="2 3" key="1">
    <citation type="submission" date="2015-02" db="EMBL/GenBank/DDBJ databases">
        <title>Draft genome sequences of ten Microbacterium spp. with emphasis on heavy metal contaminated environments.</title>
        <authorList>
            <person name="Corretto E."/>
        </authorList>
    </citation>
    <scope>NUCLEOTIDE SEQUENCE [LARGE SCALE GENOMIC DNA]</scope>
    <source>
        <strain evidence="2 3">DSM 8608</strain>
    </source>
</reference>
<dbReference type="PANTHER" id="PTHR35004">
    <property type="entry name" value="TRANSPOSASE RV3428C-RELATED"/>
    <property type="match status" value="1"/>
</dbReference>
<proteinExistence type="predicted"/>
<dbReference type="SUPFAM" id="SSF53098">
    <property type="entry name" value="Ribonuclease H-like"/>
    <property type="match status" value="1"/>
</dbReference>
<dbReference type="PATRIC" id="fig|69370.6.peg.1"/>
<dbReference type="OrthoDB" id="52928at2"/>
<dbReference type="RefSeq" id="WP_045296027.1">
    <property type="nucleotide sequence ID" value="NZ_JYJA01000001.1"/>
</dbReference>
<dbReference type="EMBL" id="JYJA01000001">
    <property type="protein sequence ID" value="KJL45897.1"/>
    <property type="molecule type" value="Genomic_DNA"/>
</dbReference>
<name>A0A0M2HN53_MICTR</name>
<dbReference type="InterPro" id="IPR001584">
    <property type="entry name" value="Integrase_cat-core"/>
</dbReference>
<evidence type="ECO:0000313" key="3">
    <source>
        <dbReference type="Proteomes" id="UP000034098"/>
    </source>
</evidence>
<accession>A0A0M2HN53</accession>
<dbReference type="Gene3D" id="3.30.420.10">
    <property type="entry name" value="Ribonuclease H-like superfamily/Ribonuclease H"/>
    <property type="match status" value="1"/>
</dbReference>
<feature type="domain" description="Integrase catalytic" evidence="1">
    <location>
        <begin position="138"/>
        <end position="305"/>
    </location>
</feature>
<dbReference type="SUPFAM" id="SSF46689">
    <property type="entry name" value="Homeodomain-like"/>
    <property type="match status" value="1"/>
</dbReference>
<organism evidence="2 3">
    <name type="scientific">Microbacterium trichothecenolyticum</name>
    <name type="common">Aureobacterium trichothecenolyticum</name>
    <dbReference type="NCBI Taxonomy" id="69370"/>
    <lineage>
        <taxon>Bacteria</taxon>
        <taxon>Bacillati</taxon>
        <taxon>Actinomycetota</taxon>
        <taxon>Actinomycetes</taxon>
        <taxon>Micrococcales</taxon>
        <taxon>Microbacteriaceae</taxon>
        <taxon>Microbacterium</taxon>
    </lineage>
</organism>
<dbReference type="GO" id="GO:0015074">
    <property type="term" value="P:DNA integration"/>
    <property type="evidence" value="ECO:0007669"/>
    <property type="project" value="InterPro"/>
</dbReference>
<dbReference type="Gene3D" id="1.10.10.10">
    <property type="entry name" value="Winged helix-like DNA-binding domain superfamily/Winged helix DNA-binding domain"/>
    <property type="match status" value="1"/>
</dbReference>
<dbReference type="InterPro" id="IPR009057">
    <property type="entry name" value="Homeodomain-like_sf"/>
</dbReference>
<dbReference type="AlphaFoldDB" id="A0A0M2HN53"/>
<dbReference type="PANTHER" id="PTHR35004:SF7">
    <property type="entry name" value="INTEGRASE PROTEIN"/>
    <property type="match status" value="1"/>
</dbReference>
<dbReference type="GO" id="GO:0003676">
    <property type="term" value="F:nucleic acid binding"/>
    <property type="evidence" value="ECO:0007669"/>
    <property type="project" value="InterPro"/>
</dbReference>
<evidence type="ECO:0000259" key="1">
    <source>
        <dbReference type="PROSITE" id="PS50994"/>
    </source>
</evidence>
<evidence type="ECO:0000313" key="2">
    <source>
        <dbReference type="EMBL" id="KJL45897.1"/>
    </source>
</evidence>
<dbReference type="PROSITE" id="PS50994">
    <property type="entry name" value="INTEGRASE"/>
    <property type="match status" value="1"/>
</dbReference>
<dbReference type="InterPro" id="IPR047656">
    <property type="entry name" value="IS481-like_transpos"/>
</dbReference>
<keyword evidence="3" id="KW-1185">Reference proteome</keyword>
<dbReference type="Pfam" id="PF13683">
    <property type="entry name" value="rve_3"/>
    <property type="match status" value="1"/>
</dbReference>
<dbReference type="InterPro" id="IPR036397">
    <property type="entry name" value="RNaseH_sf"/>
</dbReference>
<dbReference type="InterPro" id="IPR012337">
    <property type="entry name" value="RNaseH-like_sf"/>
</dbReference>
<protein>
    <submittedName>
        <fullName evidence="2">Integrase core domain protein</fullName>
    </submittedName>
</protein>
<comment type="caution">
    <text evidence="2">The sequence shown here is derived from an EMBL/GenBank/DDBJ whole genome shotgun (WGS) entry which is preliminary data.</text>
</comment>
<dbReference type="Pfam" id="PF13565">
    <property type="entry name" value="HTH_32"/>
    <property type="match status" value="1"/>
</dbReference>
<gene>
    <name evidence="2" type="ORF">RS82_00001</name>
</gene>
<dbReference type="InterPro" id="IPR036388">
    <property type="entry name" value="WH-like_DNA-bd_sf"/>
</dbReference>
<sequence length="310" mass="36769">MSDRELERRANHKLAVLRHVEEVSFNVAATCRYYGISRQAYYGWKRRYEAEGFEGLKDRSSAPHHQPAKTDRDVVEKILWLRQQYHFGPQKISMYLARYHDITISPSGVWRILHKLGLGRLPTSQRYKRTQTRWKRYEKQRPGHALQVDVKFIEPLGQKGKKKRYYQYTAIDDCTRIRVLRAYERNDQKTAIQFIDHVLAKLPFQVERVQTDNGAEFGQAFHWHLLDKGIDHVKIRPRTPRLNGKVERSHRIDSDEFYKLLEGEVLDDTRLFAERLQQWEDHYNYDRPHGALGGQTPYERLKQKAAAPLS</sequence>
<dbReference type="Proteomes" id="UP000034098">
    <property type="component" value="Unassembled WGS sequence"/>
</dbReference>
<dbReference type="NCBIfam" id="NF033577">
    <property type="entry name" value="transpos_IS481"/>
    <property type="match status" value="1"/>
</dbReference>